<dbReference type="PROSITE" id="PS50089">
    <property type="entry name" value="ZF_RING_2"/>
    <property type="match status" value="1"/>
</dbReference>
<dbReference type="GO" id="GO:0008270">
    <property type="term" value="F:zinc ion binding"/>
    <property type="evidence" value="ECO:0007669"/>
    <property type="project" value="UniProtKB-KW"/>
</dbReference>
<dbReference type="InterPro" id="IPR001841">
    <property type="entry name" value="Znf_RING"/>
</dbReference>
<protein>
    <recommendedName>
        <fullName evidence="10">RING-type domain-containing protein</fullName>
    </recommendedName>
</protein>
<dbReference type="InterPro" id="IPR013083">
    <property type="entry name" value="Znf_RING/FYVE/PHD"/>
</dbReference>
<dbReference type="PhylomeDB" id="A0A0G4GME0"/>
<feature type="region of interest" description="Disordered" evidence="9">
    <location>
        <begin position="292"/>
        <end position="313"/>
    </location>
</feature>
<evidence type="ECO:0000256" key="3">
    <source>
        <dbReference type="ARBA" id="ARBA00005822"/>
    </source>
</evidence>
<evidence type="ECO:0000313" key="11">
    <source>
        <dbReference type="EMBL" id="CEM31293.1"/>
    </source>
</evidence>
<reference evidence="11" key="1">
    <citation type="submission" date="2014-11" db="EMBL/GenBank/DDBJ databases">
        <authorList>
            <person name="Otto D Thomas"/>
            <person name="Naeem Raeece"/>
        </authorList>
    </citation>
    <scope>NUCLEOTIDE SEQUENCE</scope>
</reference>
<dbReference type="EMBL" id="CDMZ01001349">
    <property type="protein sequence ID" value="CEM31293.1"/>
    <property type="molecule type" value="Genomic_DNA"/>
</dbReference>
<dbReference type="GO" id="GO:0032266">
    <property type="term" value="F:phosphatidylinositol-3-phosphate binding"/>
    <property type="evidence" value="ECO:0007669"/>
    <property type="project" value="TreeGrafter"/>
</dbReference>
<dbReference type="Pfam" id="PF13920">
    <property type="entry name" value="zf-C3HC4_3"/>
    <property type="match status" value="1"/>
</dbReference>
<organism evidence="11">
    <name type="scientific">Chromera velia CCMP2878</name>
    <dbReference type="NCBI Taxonomy" id="1169474"/>
    <lineage>
        <taxon>Eukaryota</taxon>
        <taxon>Sar</taxon>
        <taxon>Alveolata</taxon>
        <taxon>Colpodellida</taxon>
        <taxon>Chromeraceae</taxon>
        <taxon>Chromera</taxon>
    </lineage>
</organism>
<feature type="region of interest" description="Disordered" evidence="9">
    <location>
        <begin position="355"/>
        <end position="382"/>
    </location>
</feature>
<feature type="compositionally biased region" description="Acidic residues" evidence="9">
    <location>
        <begin position="292"/>
        <end position="303"/>
    </location>
</feature>
<keyword evidence="6" id="KW-0206">Cytoskeleton</keyword>
<evidence type="ECO:0000256" key="6">
    <source>
        <dbReference type="ARBA" id="ARBA00023212"/>
    </source>
</evidence>
<evidence type="ECO:0000256" key="5">
    <source>
        <dbReference type="ARBA" id="ARBA00023069"/>
    </source>
</evidence>
<name>A0A0G4GME0_9ALVE</name>
<dbReference type="InterPro" id="IPR014003">
    <property type="entry name" value="BBS5_PH"/>
</dbReference>
<comment type="subcellular location">
    <subcellularLocation>
        <location evidence="1">Cell projection</location>
        <location evidence="1">Cilium</location>
    </subcellularLocation>
    <subcellularLocation>
        <location evidence="2">Cytoplasm</location>
        <location evidence="2">Cytoskeleton</location>
    </subcellularLocation>
</comment>
<sequence length="493" mass="54481">MGNCLQSPEDEDARQLWQDRQICWDRPKKAIALRPGEVLHNTFEKVEDTKGDNAMGKLSVTNLRIIWVSDTTPKINISIGLGNVVYLHFNMANTKAYQRTRAPNIMTQYNNTRFEFTFASPPAESMNMFSMLDMTIKRYRATRAFRDLILRDENLLTNGEVNLLYEEELQKKYTSCDNLTSDESFPGTFFITNFRLVWSSRDTPNINVSVPFLQTKSIGSRYSRFGTALVLETCTLSGGYILGFKFATTAEFQAVSDLLNKLLTASRQKPWFGPPTARVQVMNDRLVIVPDGQEEVAEEEEGDETRRLAEQNGIRLTPVAAGGEERPAFPVDTSGAMDASAISAGPAAAAAAEEDGGAGAVALPGSASAAPEEPSQPQTAGAAEAPRLTLPIGHDPHNVVAGRRSRDETLDLRRMGEKEHPVAENAGGMSPQSRKYHSRAPNCVICLTRRDDVAFDPCGHVCCCHQCAESLAQKLCPICRKPIEKMLRIFITR</sequence>
<keyword evidence="8" id="KW-0862">Zinc</keyword>
<gene>
    <name evidence="11" type="ORF">Cvel_22522</name>
</gene>
<accession>A0A0G4GME0</accession>
<evidence type="ECO:0000259" key="10">
    <source>
        <dbReference type="PROSITE" id="PS50089"/>
    </source>
</evidence>
<dbReference type="PANTHER" id="PTHR21351">
    <property type="entry name" value="BARDET-BIEDL SYNDROME PROTEIN 5"/>
    <property type="match status" value="1"/>
</dbReference>
<keyword evidence="8" id="KW-0863">Zinc-finger</keyword>
<dbReference type="Gene3D" id="3.30.40.10">
    <property type="entry name" value="Zinc/RING finger domain, C3HC4 (zinc finger)"/>
    <property type="match status" value="1"/>
</dbReference>
<dbReference type="GO" id="GO:0036064">
    <property type="term" value="C:ciliary basal body"/>
    <property type="evidence" value="ECO:0007669"/>
    <property type="project" value="TreeGrafter"/>
</dbReference>
<dbReference type="SUPFAM" id="SSF57850">
    <property type="entry name" value="RING/U-box"/>
    <property type="match status" value="1"/>
</dbReference>
<dbReference type="Pfam" id="PF07289">
    <property type="entry name" value="BBL5"/>
    <property type="match status" value="1"/>
</dbReference>
<dbReference type="GO" id="GO:0060271">
    <property type="term" value="P:cilium assembly"/>
    <property type="evidence" value="ECO:0007669"/>
    <property type="project" value="TreeGrafter"/>
</dbReference>
<dbReference type="AlphaFoldDB" id="A0A0G4GME0"/>
<comment type="similarity">
    <text evidence="3">Belongs to the BBS5 family.</text>
</comment>
<keyword evidence="4" id="KW-0963">Cytoplasm</keyword>
<keyword evidence="5" id="KW-0969">Cilium</keyword>
<evidence type="ECO:0000256" key="2">
    <source>
        <dbReference type="ARBA" id="ARBA00004245"/>
    </source>
</evidence>
<proteinExistence type="inferred from homology"/>
<evidence type="ECO:0000256" key="8">
    <source>
        <dbReference type="PROSITE-ProRule" id="PRU00175"/>
    </source>
</evidence>
<dbReference type="InterPro" id="IPR006606">
    <property type="entry name" value="BBL5"/>
</dbReference>
<dbReference type="GO" id="GO:0034464">
    <property type="term" value="C:BBSome"/>
    <property type="evidence" value="ECO:0007669"/>
    <property type="project" value="InterPro"/>
</dbReference>
<evidence type="ECO:0000256" key="4">
    <source>
        <dbReference type="ARBA" id="ARBA00022490"/>
    </source>
</evidence>
<keyword evidence="7" id="KW-0966">Cell projection</keyword>
<feature type="domain" description="RING-type" evidence="10">
    <location>
        <begin position="443"/>
        <end position="480"/>
    </location>
</feature>
<evidence type="ECO:0000256" key="7">
    <source>
        <dbReference type="ARBA" id="ARBA00023273"/>
    </source>
</evidence>
<evidence type="ECO:0000256" key="9">
    <source>
        <dbReference type="SAM" id="MobiDB-lite"/>
    </source>
</evidence>
<dbReference type="VEuPathDB" id="CryptoDB:Cvel_22522"/>
<keyword evidence="8" id="KW-0479">Metal-binding</keyword>
<dbReference type="PANTHER" id="PTHR21351:SF0">
    <property type="entry name" value="BARDET-BIEDL SYNDROME 5 PROTEIN"/>
    <property type="match status" value="1"/>
</dbReference>
<dbReference type="SMART" id="SM00683">
    <property type="entry name" value="DM16"/>
    <property type="match status" value="2"/>
</dbReference>
<evidence type="ECO:0000256" key="1">
    <source>
        <dbReference type="ARBA" id="ARBA00004138"/>
    </source>
</evidence>